<keyword evidence="4" id="KW-0732">Signal</keyword>
<dbReference type="Gene3D" id="3.40.50.1240">
    <property type="entry name" value="Phosphoglycerate mutase-like"/>
    <property type="match status" value="1"/>
</dbReference>
<dbReference type="EC" id="3.1.3.2" evidence="3"/>
<name>A0A3P7LFY8_STRVU</name>
<evidence type="ECO:0000256" key="6">
    <source>
        <dbReference type="ARBA" id="ARBA00023157"/>
    </source>
</evidence>
<evidence type="ECO:0000256" key="5">
    <source>
        <dbReference type="ARBA" id="ARBA00022801"/>
    </source>
</evidence>
<keyword evidence="5" id="KW-0378">Hydrolase</keyword>
<evidence type="ECO:0000256" key="3">
    <source>
        <dbReference type="ARBA" id="ARBA00012646"/>
    </source>
</evidence>
<dbReference type="Proteomes" id="UP000270094">
    <property type="component" value="Unassembled WGS sequence"/>
</dbReference>
<gene>
    <name evidence="8" type="ORF">SVUK_LOCUS13190</name>
</gene>
<evidence type="ECO:0000256" key="4">
    <source>
        <dbReference type="ARBA" id="ARBA00022729"/>
    </source>
</evidence>
<dbReference type="PANTHER" id="PTHR11567:SF211">
    <property type="entry name" value="PROSTATIC ACID PHOSPHATASE"/>
    <property type="match status" value="1"/>
</dbReference>
<reference evidence="8 9" key="1">
    <citation type="submission" date="2018-11" db="EMBL/GenBank/DDBJ databases">
        <authorList>
            <consortium name="Pathogen Informatics"/>
        </authorList>
    </citation>
    <scope>NUCLEOTIDE SEQUENCE [LARGE SCALE GENOMIC DNA]</scope>
</reference>
<dbReference type="OrthoDB" id="258392at2759"/>
<accession>A0A3P7LFY8</accession>
<dbReference type="Pfam" id="PF00328">
    <property type="entry name" value="His_Phos_2"/>
    <property type="match status" value="1"/>
</dbReference>
<dbReference type="InterPro" id="IPR000560">
    <property type="entry name" value="His_Pase_clade-2"/>
</dbReference>
<keyword evidence="6" id="KW-1015">Disulfide bond</keyword>
<dbReference type="EMBL" id="UYYB01101249">
    <property type="protein sequence ID" value="VDM78192.1"/>
    <property type="molecule type" value="Genomic_DNA"/>
</dbReference>
<dbReference type="SUPFAM" id="SSF53254">
    <property type="entry name" value="Phosphoglycerate mutase-like"/>
    <property type="match status" value="1"/>
</dbReference>
<proteinExistence type="inferred from homology"/>
<dbReference type="InterPro" id="IPR029033">
    <property type="entry name" value="His_PPase_superfam"/>
</dbReference>
<evidence type="ECO:0000256" key="2">
    <source>
        <dbReference type="ARBA" id="ARBA00005375"/>
    </source>
</evidence>
<dbReference type="PANTHER" id="PTHR11567">
    <property type="entry name" value="ACID PHOSPHATASE-RELATED"/>
    <property type="match status" value="1"/>
</dbReference>
<dbReference type="CDD" id="cd07061">
    <property type="entry name" value="HP_HAP_like"/>
    <property type="match status" value="1"/>
</dbReference>
<dbReference type="InterPro" id="IPR050645">
    <property type="entry name" value="Histidine_acid_phosphatase"/>
</dbReference>
<keyword evidence="7" id="KW-0325">Glycoprotein</keyword>
<organism evidence="8 9">
    <name type="scientific">Strongylus vulgaris</name>
    <name type="common">Blood worm</name>
    <dbReference type="NCBI Taxonomy" id="40348"/>
    <lineage>
        <taxon>Eukaryota</taxon>
        <taxon>Metazoa</taxon>
        <taxon>Ecdysozoa</taxon>
        <taxon>Nematoda</taxon>
        <taxon>Chromadorea</taxon>
        <taxon>Rhabditida</taxon>
        <taxon>Rhabditina</taxon>
        <taxon>Rhabditomorpha</taxon>
        <taxon>Strongyloidea</taxon>
        <taxon>Strongylidae</taxon>
        <taxon>Strongylus</taxon>
    </lineage>
</organism>
<evidence type="ECO:0000256" key="7">
    <source>
        <dbReference type="ARBA" id="ARBA00023180"/>
    </source>
</evidence>
<evidence type="ECO:0000256" key="1">
    <source>
        <dbReference type="ARBA" id="ARBA00000032"/>
    </source>
</evidence>
<evidence type="ECO:0000313" key="9">
    <source>
        <dbReference type="Proteomes" id="UP000270094"/>
    </source>
</evidence>
<comment type="catalytic activity">
    <reaction evidence="1">
        <text>a phosphate monoester + H2O = an alcohol + phosphate</text>
        <dbReference type="Rhea" id="RHEA:15017"/>
        <dbReference type="ChEBI" id="CHEBI:15377"/>
        <dbReference type="ChEBI" id="CHEBI:30879"/>
        <dbReference type="ChEBI" id="CHEBI:43474"/>
        <dbReference type="ChEBI" id="CHEBI:67140"/>
        <dbReference type="EC" id="3.1.3.2"/>
    </reaction>
</comment>
<sequence length="156" mass="18039">MLNNLDIGLELQKIRGGSLCNNMNMYMYMKYDCLNNQHRPQCRWIKNLKYYVYSAHDTTVYAFLSVFGIAPKVVVAGGYPDYTAATFVELWMNKTDGEPYFKMLYRTSDVNNTIYPVTHFINGCDGKDYCKLDVFQSFATRSKPDRDMNEASVPNL</sequence>
<dbReference type="AlphaFoldDB" id="A0A3P7LFY8"/>
<dbReference type="GO" id="GO:0003993">
    <property type="term" value="F:acid phosphatase activity"/>
    <property type="evidence" value="ECO:0007669"/>
    <property type="project" value="UniProtKB-EC"/>
</dbReference>
<protein>
    <recommendedName>
        <fullName evidence="3">acid phosphatase</fullName>
        <ecNumber evidence="3">3.1.3.2</ecNumber>
    </recommendedName>
</protein>
<keyword evidence="9" id="KW-1185">Reference proteome</keyword>
<comment type="similarity">
    <text evidence="2">Belongs to the histidine acid phosphatase family.</text>
</comment>
<evidence type="ECO:0000313" key="8">
    <source>
        <dbReference type="EMBL" id="VDM78192.1"/>
    </source>
</evidence>